<reference evidence="3" key="1">
    <citation type="submission" date="2015-08" db="UniProtKB">
        <authorList>
            <consortium name="WormBaseParasite"/>
        </authorList>
    </citation>
    <scope>IDENTIFICATION</scope>
</reference>
<feature type="domain" description="FH2" evidence="2">
    <location>
        <begin position="612"/>
        <end position="763"/>
    </location>
</feature>
<dbReference type="Gene3D" id="1.20.58.2220">
    <property type="entry name" value="Formin, FH2 domain"/>
    <property type="match status" value="1"/>
</dbReference>
<sequence length="956" mass="108686">MLTTYIILFYYNIMILANDHLSLQTRFSPSTNSQIKLEPSSSTSSSASPASDSDDTTNVSSPIRQSTSTQNIMSVSPKSESFHSTTTGEPSSPQQNNNNNTSDKTLNIQKSTNIPTLSPSNINSTMDFNLLLNSINNKEQFIDKSTYLKDENGSGKVDKNILSSNITLQDILPKLPSMALDNIHSNNFINTFTQGDPNAILQLSQLLTNSGNTNLFSGTNFSNFTGQLNNTNIQNNKRLSQDGISNNSLNTIQQSNGSEKKRTYPYTFQYCVLCQKNVHSSKLPCHIRQCHVAKPMFRCPSCDFTSTYSKNNVKSHMVSLHGLAGDPISYMDQYSSQVEEYMKKCFPNVRGRGRPVHGRNSPKSPQNKRQQHQSQVNVIPEQGNVNHLTSGPGIPGQMNQFNMIYNPLFNKNMNHNFTPTITSQNRFTNLQTPTSLSQLNTSSFQNPPPPPPSGNWGNLSIINNNDKAYAQAMIQTNPLNIFPYLNNTIPKGDCSLINIQDNTKIALPSISEGTIKKDKQDNSTANYLFNINNVSEFLANLKNKTPEELNEEFKMEDNKIKLKRIIMDDEFFKPKYFGFYPYNTFCLLDEDFIKNTIFDISIDDYQKISKIIKKSSLNFYQRQKQHQEERLLSLDEQTRIDEIKSKLKAQPFEILFALHKYDISVLTAEDVSLISSIAPTSVDILRIKNLTQYNKLSLTETESFISQLASIENLPKKIYIMNFIYNKFNNLYLNIMKQYKKISTLIKQLSQNNALNELFKIILISLNTIYSIENEPINNNNDKMLINNEKTLPIIKGFTFETLEQLFIPTISSNLSTTSEGIIKFNDVFKKIVSNIYIEEGKKGEIEELSNLMNEILNLNFEDNELLLSIIEESFQILDKEKNLMTEKSQEIVAKFIESSYQNMIDIKKEKLITQNTIDECISFFCASKNYGITTTSIKSFFLKLNEILKNLITAF</sequence>
<dbReference type="InterPro" id="IPR015425">
    <property type="entry name" value="FH2_Formin"/>
</dbReference>
<feature type="compositionally biased region" description="Polar residues" evidence="1">
    <location>
        <begin position="361"/>
        <end position="375"/>
    </location>
</feature>
<dbReference type="Pfam" id="PF02181">
    <property type="entry name" value="FH2"/>
    <property type="match status" value="1"/>
</dbReference>
<dbReference type="WBParaSite" id="SSTP_0000359300.1">
    <property type="protein sequence ID" value="SSTP_0000359300.1"/>
    <property type="gene ID" value="SSTP_0000359300"/>
</dbReference>
<feature type="compositionally biased region" description="Polar residues" evidence="1">
    <location>
        <begin position="58"/>
        <end position="89"/>
    </location>
</feature>
<feature type="region of interest" description="Disordered" evidence="1">
    <location>
        <begin position="31"/>
        <end position="106"/>
    </location>
</feature>
<dbReference type="InterPro" id="IPR042201">
    <property type="entry name" value="FH2_Formin_sf"/>
</dbReference>
<evidence type="ECO:0000313" key="3">
    <source>
        <dbReference type="WBParaSite" id="SSTP_0000359300.1"/>
    </source>
</evidence>
<organism evidence="3">
    <name type="scientific">Strongyloides stercoralis</name>
    <name type="common">Threadworm</name>
    <dbReference type="NCBI Taxonomy" id="6248"/>
    <lineage>
        <taxon>Eukaryota</taxon>
        <taxon>Metazoa</taxon>
        <taxon>Ecdysozoa</taxon>
        <taxon>Nematoda</taxon>
        <taxon>Chromadorea</taxon>
        <taxon>Rhabditida</taxon>
        <taxon>Tylenchina</taxon>
        <taxon>Panagrolaimomorpha</taxon>
        <taxon>Strongyloidoidea</taxon>
        <taxon>Strongyloididae</taxon>
        <taxon>Strongyloides</taxon>
    </lineage>
</organism>
<evidence type="ECO:0000256" key="1">
    <source>
        <dbReference type="SAM" id="MobiDB-lite"/>
    </source>
</evidence>
<dbReference type="SUPFAM" id="SSF101447">
    <property type="entry name" value="Formin homology 2 domain (FH2 domain)"/>
    <property type="match status" value="1"/>
</dbReference>
<name>A0A0K0E271_STRER</name>
<evidence type="ECO:0000259" key="2">
    <source>
        <dbReference type="Pfam" id="PF02181"/>
    </source>
</evidence>
<feature type="compositionally biased region" description="Low complexity" evidence="1">
    <location>
        <begin position="39"/>
        <end position="51"/>
    </location>
</feature>
<feature type="region of interest" description="Disordered" evidence="1">
    <location>
        <begin position="348"/>
        <end position="375"/>
    </location>
</feature>
<proteinExistence type="predicted"/>
<dbReference type="STRING" id="6248.A0A0K0E271"/>
<accession>A0A0K0E271</accession>
<feature type="region of interest" description="Disordered" evidence="1">
    <location>
        <begin position="437"/>
        <end position="456"/>
    </location>
</feature>
<protein>
    <submittedName>
        <fullName evidence="3">FH2 domain-containing protein</fullName>
    </submittedName>
</protein>
<feature type="compositionally biased region" description="Low complexity" evidence="1">
    <location>
        <begin position="90"/>
        <end position="100"/>
    </location>
</feature>
<dbReference type="AlphaFoldDB" id="A0A0K0E271"/>